<dbReference type="EMBL" id="JACJLA010000001">
    <property type="protein sequence ID" value="MBM6911905.1"/>
    <property type="molecule type" value="Genomic_DNA"/>
</dbReference>
<evidence type="ECO:0000256" key="5">
    <source>
        <dbReference type="SAM" id="Phobius"/>
    </source>
</evidence>
<protein>
    <submittedName>
        <fullName evidence="6">Type IV secretion system protein</fullName>
    </submittedName>
</protein>
<reference evidence="6 7" key="1">
    <citation type="journal article" date="2021" name="Sci. Rep.">
        <title>The distribution of antibiotic resistance genes in chicken gut microbiota commensals.</title>
        <authorList>
            <person name="Juricova H."/>
            <person name="Matiasovicova J."/>
            <person name="Kubasova T."/>
            <person name="Cejkova D."/>
            <person name="Rychlik I."/>
        </authorList>
    </citation>
    <scope>NUCLEOTIDE SEQUENCE [LARGE SCALE GENOMIC DNA]</scope>
    <source>
        <strain evidence="6 7">An537</strain>
    </source>
</reference>
<dbReference type="InterPro" id="IPR007688">
    <property type="entry name" value="Conjugal_tfr_TrbL/VirB6"/>
</dbReference>
<dbReference type="RefSeq" id="WP_205087221.1">
    <property type="nucleotide sequence ID" value="NZ_JACJLA010000001.1"/>
</dbReference>
<evidence type="ECO:0000313" key="7">
    <source>
        <dbReference type="Proteomes" id="UP000707138"/>
    </source>
</evidence>
<keyword evidence="1 5" id="KW-0812">Transmembrane</keyword>
<proteinExistence type="predicted"/>
<dbReference type="Proteomes" id="UP000707138">
    <property type="component" value="Unassembled WGS sequence"/>
</dbReference>
<evidence type="ECO:0000256" key="4">
    <source>
        <dbReference type="SAM" id="MobiDB-lite"/>
    </source>
</evidence>
<comment type="caution">
    <text evidence="6">The sequence shown here is derived from an EMBL/GenBank/DDBJ whole genome shotgun (WGS) entry which is preliminary data.</text>
</comment>
<feature type="transmembrane region" description="Helical" evidence="5">
    <location>
        <begin position="254"/>
        <end position="273"/>
    </location>
</feature>
<dbReference type="Pfam" id="PF04610">
    <property type="entry name" value="TrbL"/>
    <property type="match status" value="1"/>
</dbReference>
<evidence type="ECO:0000313" key="6">
    <source>
        <dbReference type="EMBL" id="MBM6911905.1"/>
    </source>
</evidence>
<evidence type="ECO:0000256" key="3">
    <source>
        <dbReference type="ARBA" id="ARBA00023136"/>
    </source>
</evidence>
<feature type="transmembrane region" description="Helical" evidence="5">
    <location>
        <begin position="161"/>
        <end position="180"/>
    </location>
</feature>
<feature type="compositionally biased region" description="Low complexity" evidence="4">
    <location>
        <begin position="433"/>
        <end position="453"/>
    </location>
</feature>
<evidence type="ECO:0000256" key="2">
    <source>
        <dbReference type="ARBA" id="ARBA00022989"/>
    </source>
</evidence>
<gene>
    <name evidence="6" type="ORF">H6A01_01005</name>
</gene>
<feature type="region of interest" description="Disordered" evidence="4">
    <location>
        <begin position="408"/>
        <end position="453"/>
    </location>
</feature>
<feature type="transmembrane region" description="Helical" evidence="5">
    <location>
        <begin position="35"/>
        <end position="55"/>
    </location>
</feature>
<accession>A0ABS2GEW3</accession>
<sequence>MPVFKGDFSGLGALQALTNFFRDGSVAGYHNLLPYAYELFFALATIDLAITWTLYKGEFKMQAFVERFTKIGFTLLLMQMLPEINAFILNSFKQAGLIAGGNHFTIKSFTDPTQILQTGVKIIGFETSVDSGTASSAAAQIPPENTLLGKMAKISIFESGGLSNVVMCFFAMLLILAGFFMMSIELMMAIIEFNIFASIMIILIPFSALKFTSFIFQRCVSAVFQFAIKLLLIYFLLSLVWATTEKFTNVAPDSFGTMLTQGLVYLTLGYLVMKIPELVSGMMSGSPAMSGNGVANTIAGGAAGFAAGVASGAVKSYGGARAVIAASRVQGVNRWDSFKGTVSNIPKNTGALLRGVGPVTSRKLIGADKANEYMRAGNAIRSGEYAKQTDEQRNAGLATAISGRPLTEKAQAQSNKSLAAAQKSLDSLNNLTPPKSSNYSSSSSSKPYDPNNF</sequence>
<name>A0ABS2GEW3_9FIRM</name>
<feature type="transmembrane region" description="Helical" evidence="5">
    <location>
        <begin position="220"/>
        <end position="242"/>
    </location>
</feature>
<keyword evidence="3 5" id="KW-0472">Membrane</keyword>
<feature type="transmembrane region" description="Helical" evidence="5">
    <location>
        <begin position="186"/>
        <end position="208"/>
    </location>
</feature>
<keyword evidence="2 5" id="KW-1133">Transmembrane helix</keyword>
<organism evidence="6 7">
    <name type="scientific">Veillonella magna</name>
    <dbReference type="NCBI Taxonomy" id="464322"/>
    <lineage>
        <taxon>Bacteria</taxon>
        <taxon>Bacillati</taxon>
        <taxon>Bacillota</taxon>
        <taxon>Negativicutes</taxon>
        <taxon>Veillonellales</taxon>
        <taxon>Veillonellaceae</taxon>
        <taxon>Veillonella</taxon>
    </lineage>
</organism>
<keyword evidence="7" id="KW-1185">Reference proteome</keyword>
<evidence type="ECO:0000256" key="1">
    <source>
        <dbReference type="ARBA" id="ARBA00022692"/>
    </source>
</evidence>